<proteinExistence type="predicted"/>
<dbReference type="Proteomes" id="UP000774570">
    <property type="component" value="Unassembled WGS sequence"/>
</dbReference>
<accession>A0ABS7FZA4</accession>
<dbReference type="EMBL" id="JAIBOA010000013">
    <property type="protein sequence ID" value="MBW8484763.1"/>
    <property type="molecule type" value="Genomic_DNA"/>
</dbReference>
<protein>
    <recommendedName>
        <fullName evidence="3">GNAT family N-acetyltransferase</fullName>
    </recommendedName>
</protein>
<dbReference type="RefSeq" id="WP_220168001.1">
    <property type="nucleotide sequence ID" value="NZ_JAIBOA010000013.1"/>
</dbReference>
<name>A0ABS7FZA4_9ACTN</name>
<comment type="caution">
    <text evidence="1">The sequence shown here is derived from an EMBL/GenBank/DDBJ whole genome shotgun (WGS) entry which is preliminary data.</text>
</comment>
<reference evidence="1 2" key="1">
    <citation type="submission" date="2021-07" db="EMBL/GenBank/DDBJ databases">
        <title>Actinomadura sp. PM05-2 isolated from lichen.</title>
        <authorList>
            <person name="Somphong A."/>
            <person name="Phongsopitanun W."/>
            <person name="Tanasupawat S."/>
            <person name="Peongsungnone V."/>
        </authorList>
    </citation>
    <scope>NUCLEOTIDE SEQUENCE [LARGE SCALE GENOMIC DNA]</scope>
    <source>
        <strain evidence="1 2">PM05-2</strain>
    </source>
</reference>
<organism evidence="1 2">
    <name type="scientific">Actinomadura parmotrematis</name>
    <dbReference type="NCBI Taxonomy" id="2864039"/>
    <lineage>
        <taxon>Bacteria</taxon>
        <taxon>Bacillati</taxon>
        <taxon>Actinomycetota</taxon>
        <taxon>Actinomycetes</taxon>
        <taxon>Streptosporangiales</taxon>
        <taxon>Thermomonosporaceae</taxon>
        <taxon>Actinomadura</taxon>
    </lineage>
</organism>
<sequence>MLIDRRPWSALAPSRVQLAADGAWQDALPVPPAGPDARTAAWLAAHPGDVALEVFFTEDLFLGVRFTALAAPDRERFVRALCAALDGTTLGFARAFWRLPGGAPLLPTAPPLALEAGVVDAWDEHAPAVLWRRGEPAPDLSRLTPPLREPHPTRVALEAAYANGTWIGRSVSAPSAGGYVLDEAELARAAADFLR</sequence>
<evidence type="ECO:0000313" key="1">
    <source>
        <dbReference type="EMBL" id="MBW8484763.1"/>
    </source>
</evidence>
<keyword evidence="2" id="KW-1185">Reference proteome</keyword>
<evidence type="ECO:0000313" key="2">
    <source>
        <dbReference type="Proteomes" id="UP000774570"/>
    </source>
</evidence>
<evidence type="ECO:0008006" key="3">
    <source>
        <dbReference type="Google" id="ProtNLM"/>
    </source>
</evidence>
<gene>
    <name evidence="1" type="ORF">K1Y72_20435</name>
</gene>